<dbReference type="Proteomes" id="UP000177165">
    <property type="component" value="Unassembled WGS sequence"/>
</dbReference>
<comment type="similarity">
    <text evidence="1">Belongs to the ABC transporter superfamily. Ycf16 family.</text>
</comment>
<dbReference type="GO" id="GO:0005524">
    <property type="term" value="F:ATP binding"/>
    <property type="evidence" value="ECO:0007669"/>
    <property type="project" value="UniProtKB-KW"/>
</dbReference>
<reference evidence="5 6" key="1">
    <citation type="journal article" date="2016" name="Nat. Commun.">
        <title>Thousands of microbial genomes shed light on interconnected biogeochemical processes in an aquifer system.</title>
        <authorList>
            <person name="Anantharaman K."/>
            <person name="Brown C.T."/>
            <person name="Hug L.A."/>
            <person name="Sharon I."/>
            <person name="Castelle C.J."/>
            <person name="Probst A.J."/>
            <person name="Thomas B.C."/>
            <person name="Singh A."/>
            <person name="Wilkins M.J."/>
            <person name="Karaoz U."/>
            <person name="Brodie E.L."/>
            <person name="Williams K.H."/>
            <person name="Hubbard S.S."/>
            <person name="Banfield J.F."/>
        </authorList>
    </citation>
    <scope>NUCLEOTIDE SEQUENCE [LARGE SCALE GENOMIC DNA]</scope>
</reference>
<gene>
    <name evidence="5" type="ORF">A3B74_05150</name>
</gene>
<dbReference type="PANTHER" id="PTHR43204">
    <property type="entry name" value="ABC TRANSPORTER I FAMILY MEMBER 6, CHLOROPLASTIC"/>
    <property type="match status" value="1"/>
</dbReference>
<name>A0A1G2ASX7_9BACT</name>
<dbReference type="Pfam" id="PF00005">
    <property type="entry name" value="ABC_tran"/>
    <property type="match status" value="1"/>
</dbReference>
<dbReference type="Gene3D" id="3.40.50.300">
    <property type="entry name" value="P-loop containing nucleotide triphosphate hydrolases"/>
    <property type="match status" value="1"/>
</dbReference>
<evidence type="ECO:0000313" key="5">
    <source>
        <dbReference type="EMBL" id="OGY80014.1"/>
    </source>
</evidence>
<sequence>MTPLLNIRNLEVTSDRKKIIQQCSLHIRKGEVHIIMGPNGSGKSTLCHTIMGHPQYRVTRGSMKFNDVNLQKLSPTERAKLGLFLAFQYPQALPGVSLGQVMRATAHSMPLPKLKQALQNALQSMQLAEEFATRSLNEHASGGEKKRLEMVQLMLLKPKLAILDEIDSGIDIDALKLITQAINEQRAQQKTSFLIITHYPRLLQHLTPDRVHIMMHGRIVHSGDSTLGKQLEQEGYAAFEYTHKLTRTLRKKQTTQRD</sequence>
<evidence type="ECO:0000256" key="1">
    <source>
        <dbReference type="ARBA" id="ARBA00006216"/>
    </source>
</evidence>
<dbReference type="InterPro" id="IPR003439">
    <property type="entry name" value="ABC_transporter-like_ATP-bd"/>
</dbReference>
<dbReference type="GO" id="GO:0016887">
    <property type="term" value="F:ATP hydrolysis activity"/>
    <property type="evidence" value="ECO:0007669"/>
    <property type="project" value="InterPro"/>
</dbReference>
<evidence type="ECO:0000259" key="4">
    <source>
        <dbReference type="PROSITE" id="PS50893"/>
    </source>
</evidence>
<dbReference type="AlphaFoldDB" id="A0A1G2ASX7"/>
<dbReference type="InterPro" id="IPR027417">
    <property type="entry name" value="P-loop_NTPase"/>
</dbReference>
<dbReference type="STRING" id="1798540.A3B74_05150"/>
<dbReference type="SUPFAM" id="SSF52540">
    <property type="entry name" value="P-loop containing nucleoside triphosphate hydrolases"/>
    <property type="match status" value="1"/>
</dbReference>
<dbReference type="EMBL" id="MHKB01000002">
    <property type="protein sequence ID" value="OGY80014.1"/>
    <property type="molecule type" value="Genomic_DNA"/>
</dbReference>
<evidence type="ECO:0000256" key="3">
    <source>
        <dbReference type="ARBA" id="ARBA00022840"/>
    </source>
</evidence>
<keyword evidence="3" id="KW-0067">ATP-binding</keyword>
<evidence type="ECO:0000313" key="6">
    <source>
        <dbReference type="Proteomes" id="UP000177165"/>
    </source>
</evidence>
<feature type="domain" description="ABC transporter" evidence="4">
    <location>
        <begin position="5"/>
        <end position="241"/>
    </location>
</feature>
<dbReference type="NCBIfam" id="TIGR01978">
    <property type="entry name" value="sufC"/>
    <property type="match status" value="1"/>
</dbReference>
<keyword evidence="2" id="KW-0547">Nucleotide-binding</keyword>
<dbReference type="InterPro" id="IPR010230">
    <property type="entry name" value="FeS-cluster_ATPase_SufC"/>
</dbReference>
<dbReference type="SMART" id="SM00382">
    <property type="entry name" value="AAA"/>
    <property type="match status" value="1"/>
</dbReference>
<evidence type="ECO:0000256" key="2">
    <source>
        <dbReference type="ARBA" id="ARBA00022741"/>
    </source>
</evidence>
<dbReference type="InterPro" id="IPR003593">
    <property type="entry name" value="AAA+_ATPase"/>
</dbReference>
<dbReference type="PANTHER" id="PTHR43204:SF1">
    <property type="entry name" value="ABC TRANSPORTER I FAMILY MEMBER 6, CHLOROPLASTIC"/>
    <property type="match status" value="1"/>
</dbReference>
<dbReference type="PROSITE" id="PS50893">
    <property type="entry name" value="ABC_TRANSPORTER_2"/>
    <property type="match status" value="1"/>
</dbReference>
<protein>
    <submittedName>
        <fullName evidence="5">Fe-S cluster assembly ATPase SufC</fullName>
    </submittedName>
</protein>
<accession>A0A1G2ASX7</accession>
<comment type="caution">
    <text evidence="5">The sequence shown here is derived from an EMBL/GenBank/DDBJ whole genome shotgun (WGS) entry which is preliminary data.</text>
</comment>
<proteinExistence type="inferred from homology"/>
<organism evidence="5 6">
    <name type="scientific">Candidatus Kerfeldbacteria bacterium RIFCSPHIGHO2_02_FULL_42_14</name>
    <dbReference type="NCBI Taxonomy" id="1798540"/>
    <lineage>
        <taxon>Bacteria</taxon>
        <taxon>Candidatus Kerfeldiibacteriota</taxon>
    </lineage>
</organism>
<dbReference type="CDD" id="cd03217">
    <property type="entry name" value="ABC_FeS_Assembly"/>
    <property type="match status" value="1"/>
</dbReference>